<dbReference type="Proteomes" id="UP001215598">
    <property type="component" value="Unassembled WGS sequence"/>
</dbReference>
<protein>
    <submittedName>
        <fullName evidence="2">Uncharacterized protein</fullName>
    </submittedName>
</protein>
<evidence type="ECO:0000313" key="2">
    <source>
        <dbReference type="EMBL" id="KAJ7698826.1"/>
    </source>
</evidence>
<evidence type="ECO:0000313" key="3">
    <source>
        <dbReference type="Proteomes" id="UP001215598"/>
    </source>
</evidence>
<accession>A0AAD7DTT9</accession>
<gene>
    <name evidence="2" type="ORF">B0H16DRAFT_1644599</name>
</gene>
<name>A0AAD7DTT9_9AGAR</name>
<dbReference type="AlphaFoldDB" id="A0AAD7DTT9"/>
<keyword evidence="3" id="KW-1185">Reference proteome</keyword>
<keyword evidence="1" id="KW-0732">Signal</keyword>
<dbReference type="EMBL" id="JARKIB010000582">
    <property type="protein sequence ID" value="KAJ7698826.1"/>
    <property type="molecule type" value="Genomic_DNA"/>
</dbReference>
<proteinExistence type="predicted"/>
<organism evidence="2 3">
    <name type="scientific">Mycena metata</name>
    <dbReference type="NCBI Taxonomy" id="1033252"/>
    <lineage>
        <taxon>Eukaryota</taxon>
        <taxon>Fungi</taxon>
        <taxon>Dikarya</taxon>
        <taxon>Basidiomycota</taxon>
        <taxon>Agaricomycotina</taxon>
        <taxon>Agaricomycetes</taxon>
        <taxon>Agaricomycetidae</taxon>
        <taxon>Agaricales</taxon>
        <taxon>Marasmiineae</taxon>
        <taxon>Mycenaceae</taxon>
        <taxon>Mycena</taxon>
    </lineage>
</organism>
<feature type="chain" id="PRO_5042034668" evidence="1">
    <location>
        <begin position="20"/>
        <end position="182"/>
    </location>
</feature>
<evidence type="ECO:0000256" key="1">
    <source>
        <dbReference type="SAM" id="SignalP"/>
    </source>
</evidence>
<sequence>MKLSYLLAFIAANTLASSAVPIPQTQIISPYVTQFTQRAIPHRVRSKVAGLVSRIPDVLSIKRVDRDDIFLARALEGAVFASARDFMPPRSDVETKRDEPDASSDPVVDMTASHLTQFRLGTRELIGDQGGTAADNRAAIRYSIFVRRARTRTQLYALASSGKTLVVNWYTKVQKITSANLN</sequence>
<feature type="signal peptide" evidence="1">
    <location>
        <begin position="1"/>
        <end position="19"/>
    </location>
</feature>
<reference evidence="2" key="1">
    <citation type="submission" date="2023-03" db="EMBL/GenBank/DDBJ databases">
        <title>Massive genome expansion in bonnet fungi (Mycena s.s.) driven by repeated elements and novel gene families across ecological guilds.</title>
        <authorList>
            <consortium name="Lawrence Berkeley National Laboratory"/>
            <person name="Harder C.B."/>
            <person name="Miyauchi S."/>
            <person name="Viragh M."/>
            <person name="Kuo A."/>
            <person name="Thoen E."/>
            <person name="Andreopoulos B."/>
            <person name="Lu D."/>
            <person name="Skrede I."/>
            <person name="Drula E."/>
            <person name="Henrissat B."/>
            <person name="Morin E."/>
            <person name="Kohler A."/>
            <person name="Barry K."/>
            <person name="LaButti K."/>
            <person name="Morin E."/>
            <person name="Salamov A."/>
            <person name="Lipzen A."/>
            <person name="Mereny Z."/>
            <person name="Hegedus B."/>
            <person name="Baldrian P."/>
            <person name="Stursova M."/>
            <person name="Weitz H."/>
            <person name="Taylor A."/>
            <person name="Grigoriev I.V."/>
            <person name="Nagy L.G."/>
            <person name="Martin F."/>
            <person name="Kauserud H."/>
        </authorList>
    </citation>
    <scope>NUCLEOTIDE SEQUENCE</scope>
    <source>
        <strain evidence="2">CBHHK182m</strain>
    </source>
</reference>
<comment type="caution">
    <text evidence="2">The sequence shown here is derived from an EMBL/GenBank/DDBJ whole genome shotgun (WGS) entry which is preliminary data.</text>
</comment>